<evidence type="ECO:0000313" key="1">
    <source>
        <dbReference type="EMBL" id="KAK9087142.1"/>
    </source>
</evidence>
<proteinExistence type="predicted"/>
<evidence type="ECO:0000313" key="2">
    <source>
        <dbReference type="Proteomes" id="UP001420932"/>
    </source>
</evidence>
<organism evidence="1 2">
    <name type="scientific">Stephania yunnanensis</name>
    <dbReference type="NCBI Taxonomy" id="152371"/>
    <lineage>
        <taxon>Eukaryota</taxon>
        <taxon>Viridiplantae</taxon>
        <taxon>Streptophyta</taxon>
        <taxon>Embryophyta</taxon>
        <taxon>Tracheophyta</taxon>
        <taxon>Spermatophyta</taxon>
        <taxon>Magnoliopsida</taxon>
        <taxon>Ranunculales</taxon>
        <taxon>Menispermaceae</taxon>
        <taxon>Menispermoideae</taxon>
        <taxon>Cissampelideae</taxon>
        <taxon>Stephania</taxon>
    </lineage>
</organism>
<accession>A0AAP0E951</accession>
<sequence>MRRSFPSAKNIYELQIKVTCSQDILGSEVMTIAIVATIISNNHCWNMGTIDSSNTILKIKSKNN</sequence>
<dbReference type="AlphaFoldDB" id="A0AAP0E951"/>
<name>A0AAP0E951_9MAGN</name>
<protein>
    <submittedName>
        <fullName evidence="1">Uncharacterized protein</fullName>
    </submittedName>
</protein>
<dbReference type="EMBL" id="JBBNAF010000013">
    <property type="protein sequence ID" value="KAK9087142.1"/>
    <property type="molecule type" value="Genomic_DNA"/>
</dbReference>
<gene>
    <name evidence="1" type="ORF">Syun_029536</name>
</gene>
<comment type="caution">
    <text evidence="1">The sequence shown here is derived from an EMBL/GenBank/DDBJ whole genome shotgun (WGS) entry which is preliminary data.</text>
</comment>
<dbReference type="Proteomes" id="UP001420932">
    <property type="component" value="Unassembled WGS sequence"/>
</dbReference>
<keyword evidence="2" id="KW-1185">Reference proteome</keyword>
<reference evidence="1 2" key="1">
    <citation type="submission" date="2024-01" db="EMBL/GenBank/DDBJ databases">
        <title>Genome assemblies of Stephania.</title>
        <authorList>
            <person name="Yang L."/>
        </authorList>
    </citation>
    <scope>NUCLEOTIDE SEQUENCE [LARGE SCALE GENOMIC DNA]</scope>
    <source>
        <strain evidence="1">YNDBR</strain>
        <tissue evidence="1">Leaf</tissue>
    </source>
</reference>